<evidence type="ECO:0000259" key="1">
    <source>
        <dbReference type="Pfam" id="PF13649"/>
    </source>
</evidence>
<dbReference type="SUPFAM" id="SSF158997">
    <property type="entry name" value="Trm112p-like"/>
    <property type="match status" value="1"/>
</dbReference>
<dbReference type="KEGG" id="barh:WN72_29105"/>
<reference evidence="2 3" key="1">
    <citation type="submission" date="2018-06" db="EMBL/GenBank/DDBJ databases">
        <title>Comparative genomics of Bradyrhizobium nodulating Arachidis hypogaea.</title>
        <authorList>
            <person name="Li Y."/>
        </authorList>
    </citation>
    <scope>NUCLEOTIDE SEQUENCE [LARGE SCALE GENOMIC DNA]</scope>
    <source>
        <strain evidence="2 3">CCBAU 051107</strain>
    </source>
</reference>
<sequence length="409" mass="44695">MRCVLGITSSQSRSMRRSCATCVGRRKLRRLDAPSCGSISFAEAGPPASVPTICEHRREAALATMRNDGMSLEKILPSLRCPVNGDELTRRGDLLISKSGREYPIVRGVPVLLSNTDDPTLWVVKASYEAARKHPEDPYQAETVAVLPHELPALKERLRRAGEEKVDPVISFLMIATNGYLYGDLAGTLQEVPIPQIRLPQGEGLLLDIGCSWGRWSIAAARKGYSVVGIDPSLGGVLAAKRLTQKLGLDVTFVVGTALRLPFAPGTFNHIYSNSVLQHFSYENAELAVREAAKVSKKDASLLMQMPNKFGIRCLYHQARRGFRSGTGFDVRYYSPGYLRNLFASSFGPSELSIDGFFGLGVQASDRKFLPLSKRLVVDASEALRGVSRALPGLLNVADSLYVNSRRAA</sequence>
<evidence type="ECO:0000313" key="2">
    <source>
        <dbReference type="EMBL" id="QOZ69920.1"/>
    </source>
</evidence>
<name>A0AAE7NTD5_9BRAD</name>
<dbReference type="CDD" id="cd02440">
    <property type="entry name" value="AdoMet_MTases"/>
    <property type="match status" value="1"/>
</dbReference>
<dbReference type="Gene3D" id="3.40.50.150">
    <property type="entry name" value="Vaccinia Virus protein VP39"/>
    <property type="match status" value="1"/>
</dbReference>
<dbReference type="EMBL" id="CP030050">
    <property type="protein sequence ID" value="QOZ69920.1"/>
    <property type="molecule type" value="Genomic_DNA"/>
</dbReference>
<dbReference type="Gene3D" id="2.20.25.10">
    <property type="match status" value="1"/>
</dbReference>
<keyword evidence="2" id="KW-0489">Methyltransferase</keyword>
<dbReference type="GO" id="GO:0032259">
    <property type="term" value="P:methylation"/>
    <property type="evidence" value="ECO:0007669"/>
    <property type="project" value="UniProtKB-KW"/>
</dbReference>
<dbReference type="AlphaFoldDB" id="A0AAE7NTD5"/>
<dbReference type="GO" id="GO:0008168">
    <property type="term" value="F:methyltransferase activity"/>
    <property type="evidence" value="ECO:0007669"/>
    <property type="project" value="UniProtKB-KW"/>
</dbReference>
<feature type="domain" description="Methyltransferase" evidence="1">
    <location>
        <begin position="207"/>
        <end position="298"/>
    </location>
</feature>
<proteinExistence type="predicted"/>
<protein>
    <submittedName>
        <fullName evidence="2">Class I SAM-dependent methyltransferase</fullName>
    </submittedName>
</protein>
<accession>A0AAE7NTD5</accession>
<dbReference type="InterPro" id="IPR041698">
    <property type="entry name" value="Methyltransf_25"/>
</dbReference>
<organism evidence="2 3">
    <name type="scientific">Bradyrhizobium arachidis</name>
    <dbReference type="NCBI Taxonomy" id="858423"/>
    <lineage>
        <taxon>Bacteria</taxon>
        <taxon>Pseudomonadati</taxon>
        <taxon>Pseudomonadota</taxon>
        <taxon>Alphaproteobacteria</taxon>
        <taxon>Hyphomicrobiales</taxon>
        <taxon>Nitrobacteraceae</taxon>
        <taxon>Bradyrhizobium</taxon>
    </lineage>
</organism>
<dbReference type="InterPro" id="IPR029063">
    <property type="entry name" value="SAM-dependent_MTases_sf"/>
</dbReference>
<dbReference type="SUPFAM" id="SSF53335">
    <property type="entry name" value="S-adenosyl-L-methionine-dependent methyltransferases"/>
    <property type="match status" value="1"/>
</dbReference>
<dbReference type="Proteomes" id="UP000594015">
    <property type="component" value="Chromosome"/>
</dbReference>
<dbReference type="Pfam" id="PF13649">
    <property type="entry name" value="Methyltransf_25"/>
    <property type="match status" value="1"/>
</dbReference>
<gene>
    <name evidence="2" type="ORF">WN72_29105</name>
</gene>
<keyword evidence="2" id="KW-0808">Transferase</keyword>
<evidence type="ECO:0000313" key="3">
    <source>
        <dbReference type="Proteomes" id="UP000594015"/>
    </source>
</evidence>